<evidence type="ECO:0000259" key="4">
    <source>
        <dbReference type="Pfam" id="PF00535"/>
    </source>
</evidence>
<evidence type="ECO:0000256" key="2">
    <source>
        <dbReference type="ARBA" id="ARBA00022676"/>
    </source>
</evidence>
<proteinExistence type="inferred from homology"/>
<keyword evidence="2" id="KW-0328">Glycosyltransferase</keyword>
<dbReference type="PANTHER" id="PTHR43179:SF12">
    <property type="entry name" value="GALACTOFURANOSYLTRANSFERASE GLFT2"/>
    <property type="match status" value="1"/>
</dbReference>
<reference evidence="5 6" key="1">
    <citation type="submission" date="2018-08" db="EMBL/GenBank/DDBJ databases">
        <title>A genome reference for cultivated species of the human gut microbiota.</title>
        <authorList>
            <person name="Zou Y."/>
            <person name="Xue W."/>
            <person name="Luo G."/>
        </authorList>
    </citation>
    <scope>NUCLEOTIDE SEQUENCE [LARGE SCALE GENOMIC DNA]</scope>
    <source>
        <strain evidence="5 6">AF34-33</strain>
    </source>
</reference>
<dbReference type="GO" id="GO:0016757">
    <property type="term" value="F:glycosyltransferase activity"/>
    <property type="evidence" value="ECO:0007669"/>
    <property type="project" value="UniProtKB-KW"/>
</dbReference>
<dbReference type="Gene3D" id="3.90.550.10">
    <property type="entry name" value="Spore Coat Polysaccharide Biosynthesis Protein SpsA, Chain A"/>
    <property type="match status" value="1"/>
</dbReference>
<dbReference type="Proteomes" id="UP000286038">
    <property type="component" value="Unassembled WGS sequence"/>
</dbReference>
<dbReference type="InterPro" id="IPR001173">
    <property type="entry name" value="Glyco_trans_2-like"/>
</dbReference>
<accession>A0A415QNV9</accession>
<keyword evidence="3 5" id="KW-0808">Transferase</keyword>
<dbReference type="PANTHER" id="PTHR43179">
    <property type="entry name" value="RHAMNOSYLTRANSFERASE WBBL"/>
    <property type="match status" value="1"/>
</dbReference>
<dbReference type="CDD" id="cd04186">
    <property type="entry name" value="GT_2_like_c"/>
    <property type="match status" value="1"/>
</dbReference>
<sequence>MNRQLDISIIIINYNGLQETCELIESLQQFLHKCLYEIIVIDNGSIQNETVILQKKYPQILAIRSEQNLGFSGGNNLGIRVAKGKCIFLINNDTFVTDDSLIYLYKRLMNSPAIGAVSPKIKFAFPPRNIQFAGFTPLSKYTLRNRSIGYNEPDKGQFDTPRTTSFLHGAAIMIKQEVIEQIGLMPEIYFLYYEEMDWCTRMIDHGYQLWYEPHCTIYHKESCSTGKDSPLKTYYLTRNRLLYAWRTRRGGTLFISLLYQLLIANLKNVIVNLVYFKWSQVNAIFKGSVDFFRLKHKRENI</sequence>
<dbReference type="AlphaFoldDB" id="A0A415QNV9"/>
<dbReference type="SUPFAM" id="SSF53448">
    <property type="entry name" value="Nucleotide-diphospho-sugar transferases"/>
    <property type="match status" value="1"/>
</dbReference>
<dbReference type="Pfam" id="PF00535">
    <property type="entry name" value="Glycos_transf_2"/>
    <property type="match status" value="1"/>
</dbReference>
<feature type="domain" description="Glycosyltransferase 2-like" evidence="4">
    <location>
        <begin position="8"/>
        <end position="181"/>
    </location>
</feature>
<name>A0A415QNV9_9BACT</name>
<dbReference type="EMBL" id="QRPV01000003">
    <property type="protein sequence ID" value="RHM46132.1"/>
    <property type="molecule type" value="Genomic_DNA"/>
</dbReference>
<protein>
    <submittedName>
        <fullName evidence="5">Glycosyltransferase family 2 protein</fullName>
    </submittedName>
</protein>
<comment type="caution">
    <text evidence="5">The sequence shown here is derived from an EMBL/GenBank/DDBJ whole genome shotgun (WGS) entry which is preliminary data.</text>
</comment>
<dbReference type="RefSeq" id="WP_117721434.1">
    <property type="nucleotide sequence ID" value="NZ_CABJDM010000003.1"/>
</dbReference>
<evidence type="ECO:0000256" key="1">
    <source>
        <dbReference type="ARBA" id="ARBA00006739"/>
    </source>
</evidence>
<organism evidence="5 6">
    <name type="scientific">Butyricimonas virosa</name>
    <dbReference type="NCBI Taxonomy" id="544645"/>
    <lineage>
        <taxon>Bacteria</taxon>
        <taxon>Pseudomonadati</taxon>
        <taxon>Bacteroidota</taxon>
        <taxon>Bacteroidia</taxon>
        <taxon>Bacteroidales</taxon>
        <taxon>Odoribacteraceae</taxon>
        <taxon>Butyricimonas</taxon>
    </lineage>
</organism>
<comment type="similarity">
    <text evidence="1">Belongs to the glycosyltransferase 2 family.</text>
</comment>
<dbReference type="InterPro" id="IPR029044">
    <property type="entry name" value="Nucleotide-diphossugar_trans"/>
</dbReference>
<evidence type="ECO:0000313" key="6">
    <source>
        <dbReference type="Proteomes" id="UP000286038"/>
    </source>
</evidence>
<gene>
    <name evidence="5" type="ORF">DWZ68_04015</name>
</gene>
<evidence type="ECO:0000313" key="5">
    <source>
        <dbReference type="EMBL" id="RHM46132.1"/>
    </source>
</evidence>
<evidence type="ECO:0000256" key="3">
    <source>
        <dbReference type="ARBA" id="ARBA00022679"/>
    </source>
</evidence>